<keyword evidence="2" id="KW-1185">Reference proteome</keyword>
<proteinExistence type="predicted"/>
<evidence type="ECO:0000313" key="2">
    <source>
        <dbReference type="Proteomes" id="UP000198838"/>
    </source>
</evidence>
<dbReference type="EMBL" id="FOJY01000012">
    <property type="protein sequence ID" value="SFB19062.1"/>
    <property type="molecule type" value="Genomic_DNA"/>
</dbReference>
<dbReference type="AlphaFoldDB" id="A0A1I0Z0Z0"/>
<name>A0A1I0Z0Z0_9FIRM</name>
<dbReference type="Gene3D" id="3.40.50.1820">
    <property type="entry name" value="alpha/beta hydrolase"/>
    <property type="match status" value="1"/>
</dbReference>
<accession>A0A1I0Z0Z0</accession>
<protein>
    <recommendedName>
        <fullName evidence="3">Two component regulator three Y domain-containing protein</fullName>
    </recommendedName>
</protein>
<dbReference type="SUPFAM" id="SSF53474">
    <property type="entry name" value="alpha/beta-Hydrolases"/>
    <property type="match status" value="1"/>
</dbReference>
<dbReference type="Proteomes" id="UP000198838">
    <property type="component" value="Unassembled WGS sequence"/>
</dbReference>
<dbReference type="STRING" id="1120918.SAMN05216249_11249"/>
<dbReference type="InterPro" id="IPR029058">
    <property type="entry name" value="AB_hydrolase_fold"/>
</dbReference>
<sequence length="262" mass="31182">MFVKKVKKYYEYIMTKFNVLLEQKSFRHDTVVRKYIYKDYPKSDVLVVVFSSCTRPGLKARYNYVRTLNPMPVKRLFILDDTGSDNRGSYYMGYNWNFKEEAATIELIKSFIEKTKAKKVIFCGSSKGGYSALNLGMAFENSRMIVGSPQYYLATYLETSSNIPTLTQIMGEKTPEKFEKLDFYLRDKLKNNQYIKSQKIYYHYSNKEHTYFEHVKDMIRDMKKFGYDIKEDVADYTNHSEISYYFPDFLKKSIYDIIRNQD</sequence>
<evidence type="ECO:0000313" key="1">
    <source>
        <dbReference type="EMBL" id="SFB19062.1"/>
    </source>
</evidence>
<evidence type="ECO:0008006" key="3">
    <source>
        <dbReference type="Google" id="ProtNLM"/>
    </source>
</evidence>
<reference evidence="1 2" key="1">
    <citation type="submission" date="2016-10" db="EMBL/GenBank/DDBJ databases">
        <authorList>
            <person name="de Groot N.N."/>
        </authorList>
    </citation>
    <scope>NUCLEOTIDE SEQUENCE [LARGE SCALE GENOMIC DNA]</scope>
    <source>
        <strain evidence="1 2">DSM 5522</strain>
    </source>
</reference>
<dbReference type="RefSeq" id="WP_092872884.1">
    <property type="nucleotide sequence ID" value="NZ_FOJY01000012.1"/>
</dbReference>
<gene>
    <name evidence="1" type="ORF">SAMN05216249_11249</name>
</gene>
<organism evidence="1 2">
    <name type="scientific">Acetitomaculum ruminis DSM 5522</name>
    <dbReference type="NCBI Taxonomy" id="1120918"/>
    <lineage>
        <taxon>Bacteria</taxon>
        <taxon>Bacillati</taxon>
        <taxon>Bacillota</taxon>
        <taxon>Clostridia</taxon>
        <taxon>Lachnospirales</taxon>
        <taxon>Lachnospiraceae</taxon>
        <taxon>Acetitomaculum</taxon>
    </lineage>
</organism>
<dbReference type="OrthoDB" id="9814973at2"/>